<name>A0ABR3JSZ7_9AGAR</name>
<sequence>MEIAPKRRLGSKSHLAVPTFQIHNLAPAPNRNPGVNSCYSKLDFGSRSPNTLLSKVQLVHRELCRSPACSLSSKLLSGGSSFSSEFIVELAFGVCLIASYFQRSRSW</sequence>
<proteinExistence type="predicted"/>
<organism evidence="1 2">
    <name type="scientific">Hohenbuehelia grisea</name>
    <dbReference type="NCBI Taxonomy" id="104357"/>
    <lineage>
        <taxon>Eukaryota</taxon>
        <taxon>Fungi</taxon>
        <taxon>Dikarya</taxon>
        <taxon>Basidiomycota</taxon>
        <taxon>Agaricomycotina</taxon>
        <taxon>Agaricomycetes</taxon>
        <taxon>Agaricomycetidae</taxon>
        <taxon>Agaricales</taxon>
        <taxon>Pleurotineae</taxon>
        <taxon>Pleurotaceae</taxon>
        <taxon>Hohenbuehelia</taxon>
    </lineage>
</organism>
<evidence type="ECO:0000313" key="2">
    <source>
        <dbReference type="Proteomes" id="UP001556367"/>
    </source>
</evidence>
<comment type="caution">
    <text evidence="1">The sequence shown here is derived from an EMBL/GenBank/DDBJ whole genome shotgun (WGS) entry which is preliminary data.</text>
</comment>
<evidence type="ECO:0000313" key="1">
    <source>
        <dbReference type="EMBL" id="KAL0958657.1"/>
    </source>
</evidence>
<protein>
    <submittedName>
        <fullName evidence="1">Uncharacterized protein</fullName>
    </submittedName>
</protein>
<gene>
    <name evidence="1" type="ORF">HGRIS_013989</name>
</gene>
<keyword evidence="2" id="KW-1185">Reference proteome</keyword>
<accession>A0ABR3JSZ7</accession>
<dbReference type="Proteomes" id="UP001556367">
    <property type="component" value="Unassembled WGS sequence"/>
</dbReference>
<reference evidence="2" key="1">
    <citation type="submission" date="2024-06" db="EMBL/GenBank/DDBJ databases">
        <title>Multi-omics analyses provide insights into the biosynthesis of the anticancer antibiotic pleurotin in Hohenbuehelia grisea.</title>
        <authorList>
            <person name="Weaver J.A."/>
            <person name="Alberti F."/>
        </authorList>
    </citation>
    <scope>NUCLEOTIDE SEQUENCE [LARGE SCALE GENOMIC DNA]</scope>
    <source>
        <strain evidence="2">T-177</strain>
    </source>
</reference>
<dbReference type="EMBL" id="JASNQZ010000003">
    <property type="protein sequence ID" value="KAL0958657.1"/>
    <property type="molecule type" value="Genomic_DNA"/>
</dbReference>